<dbReference type="SUPFAM" id="SSF142754">
    <property type="entry name" value="NadA-like"/>
    <property type="match status" value="1"/>
</dbReference>
<dbReference type="PANTHER" id="PTHR30573">
    <property type="entry name" value="QUINOLINATE SYNTHETASE A"/>
    <property type="match status" value="1"/>
</dbReference>
<dbReference type="Pfam" id="PF02445">
    <property type="entry name" value="NadA"/>
    <property type="match status" value="1"/>
</dbReference>
<dbReference type="InterPro" id="IPR003473">
    <property type="entry name" value="NadA"/>
</dbReference>
<keyword evidence="5 9" id="KW-0808">Transferase</keyword>
<evidence type="ECO:0000256" key="6">
    <source>
        <dbReference type="ARBA" id="ARBA00022723"/>
    </source>
</evidence>
<dbReference type="InterPro" id="IPR036094">
    <property type="entry name" value="NadA_sf"/>
</dbReference>
<evidence type="ECO:0000256" key="4">
    <source>
        <dbReference type="ARBA" id="ARBA00022642"/>
    </source>
</evidence>
<feature type="binding site" evidence="9">
    <location>
        <position position="86"/>
    </location>
    <ligand>
        <name>[4Fe-4S] cluster</name>
        <dbReference type="ChEBI" id="CHEBI:49883"/>
    </ligand>
</feature>
<feature type="binding site" evidence="9">
    <location>
        <begin position="112"/>
        <end position="114"/>
    </location>
    <ligand>
        <name>iminosuccinate</name>
        <dbReference type="ChEBI" id="CHEBI:77875"/>
    </ligand>
</feature>
<dbReference type="NCBIfam" id="TIGR00550">
    <property type="entry name" value="nadA"/>
    <property type="match status" value="1"/>
</dbReference>
<dbReference type="PANTHER" id="PTHR30573:SF0">
    <property type="entry name" value="QUINOLINATE SYNTHASE, CHLOROPLASTIC"/>
    <property type="match status" value="1"/>
</dbReference>
<keyword evidence="7 9" id="KW-0408">Iron</keyword>
<keyword evidence="11" id="KW-1185">Reference proteome</keyword>
<comment type="pathway">
    <text evidence="1 9">Cofactor biosynthesis; NAD(+) biosynthesis; quinolinate from iminoaspartate: step 1/1.</text>
</comment>
<keyword evidence="4 9" id="KW-0662">Pyridine nucleotide biosynthesis</keyword>
<evidence type="ECO:0000256" key="9">
    <source>
        <dbReference type="HAMAP-Rule" id="MF_00568"/>
    </source>
</evidence>
<comment type="catalytic activity">
    <reaction evidence="9">
        <text>iminosuccinate + dihydroxyacetone phosphate = quinolinate + phosphate + 2 H2O + H(+)</text>
        <dbReference type="Rhea" id="RHEA:25888"/>
        <dbReference type="ChEBI" id="CHEBI:15377"/>
        <dbReference type="ChEBI" id="CHEBI:15378"/>
        <dbReference type="ChEBI" id="CHEBI:29959"/>
        <dbReference type="ChEBI" id="CHEBI:43474"/>
        <dbReference type="ChEBI" id="CHEBI:57642"/>
        <dbReference type="ChEBI" id="CHEBI:77875"/>
        <dbReference type="EC" id="2.5.1.72"/>
    </reaction>
</comment>
<feature type="binding site" evidence="9">
    <location>
        <position position="214"/>
    </location>
    <ligand>
        <name>iminosuccinate</name>
        <dbReference type="ChEBI" id="CHEBI:77875"/>
    </ligand>
</feature>
<evidence type="ECO:0000313" key="11">
    <source>
        <dbReference type="Proteomes" id="UP000663651"/>
    </source>
</evidence>
<dbReference type="RefSeq" id="WP_207164474.1">
    <property type="nucleotide sequence ID" value="NZ_CP071382.1"/>
</dbReference>
<feature type="binding site" evidence="9">
    <location>
        <position position="41"/>
    </location>
    <ligand>
        <name>iminosuccinate</name>
        <dbReference type="ChEBI" id="CHEBI:77875"/>
    </ligand>
</feature>
<dbReference type="HAMAP" id="MF_00568">
    <property type="entry name" value="NadA_type2"/>
    <property type="match status" value="1"/>
</dbReference>
<feature type="binding site" evidence="9">
    <location>
        <begin position="197"/>
        <end position="199"/>
    </location>
    <ligand>
        <name>iminosuccinate</name>
        <dbReference type="ChEBI" id="CHEBI:77875"/>
    </ligand>
</feature>
<feature type="binding site" evidence="9">
    <location>
        <position position="171"/>
    </location>
    <ligand>
        <name>[4Fe-4S] cluster</name>
        <dbReference type="ChEBI" id="CHEBI:49883"/>
    </ligand>
</feature>
<dbReference type="Gene3D" id="3.40.50.10800">
    <property type="entry name" value="NadA-like"/>
    <property type="match status" value="3"/>
</dbReference>
<evidence type="ECO:0000256" key="5">
    <source>
        <dbReference type="ARBA" id="ARBA00022679"/>
    </source>
</evidence>
<evidence type="ECO:0000256" key="3">
    <source>
        <dbReference type="ARBA" id="ARBA00022485"/>
    </source>
</evidence>
<sequence>MQADDIKQEIRRLLKERNAVLLAHNYMRDEVQEIADITGDSLGLSQEAAKTDADVIVFCGVHFMAESASILSPGKTVLLPRLDAGCPMADMVTVDALLAMKEKHPGVPVVTYVNSSAAVKAVSDICCTSANAVKVVNSLPDREVIFVPDRNLGQFVAKQSDKTFHYWDGYCPTHERLKADAVARLKADNPDALFICHPECNPAVVALADHACSTSGMYDYCRKSPAKRFIIGTEAGILYKLRQENPGKEFILASPALVCPNMKLTSLEDILAALTTMAPVVKVPEEIRIPAKRALDRMIAIPRD</sequence>
<dbReference type="EMBL" id="CP071382">
    <property type="protein sequence ID" value="QSV46695.1"/>
    <property type="molecule type" value="Genomic_DNA"/>
</dbReference>
<evidence type="ECO:0000313" key="10">
    <source>
        <dbReference type="EMBL" id="QSV46695.1"/>
    </source>
</evidence>
<dbReference type="NCBIfam" id="NF006878">
    <property type="entry name" value="PRK09375.1-2"/>
    <property type="match status" value="1"/>
</dbReference>
<reference evidence="10 11" key="1">
    <citation type="submission" date="2021-03" db="EMBL/GenBank/DDBJ databases">
        <title>Geobacter metallireducens gen. nov. sp. nov., a microorganism capable of coupling the complete oxidation of organic compounds to the reduction of iron and other metals.</title>
        <authorList>
            <person name="Li Y."/>
        </authorList>
    </citation>
    <scope>NUCLEOTIDE SEQUENCE [LARGE SCALE GENOMIC DNA]</scope>
    <source>
        <strain evidence="10 11">Jerry-YX</strain>
    </source>
</reference>
<feature type="binding site" evidence="9">
    <location>
        <position position="129"/>
    </location>
    <ligand>
        <name>iminosuccinate</name>
        <dbReference type="ChEBI" id="CHEBI:77875"/>
    </ligand>
</feature>
<gene>
    <name evidence="9 10" type="primary">nadA</name>
    <name evidence="10" type="ORF">JZM60_05325</name>
</gene>
<name>A0ABX7Q6T4_9BACT</name>
<proteinExistence type="inferred from homology"/>
<dbReference type="InterPro" id="IPR023066">
    <property type="entry name" value="Quinolinate_synth_type2"/>
</dbReference>
<evidence type="ECO:0000256" key="7">
    <source>
        <dbReference type="ARBA" id="ARBA00023004"/>
    </source>
</evidence>
<protein>
    <recommendedName>
        <fullName evidence="2 9">Quinolinate synthase</fullName>
        <ecNumber evidence="2 9">2.5.1.72</ecNumber>
    </recommendedName>
</protein>
<comment type="cofactor">
    <cofactor evidence="9">
        <name>[4Fe-4S] cluster</name>
        <dbReference type="ChEBI" id="CHEBI:49883"/>
    </cofactor>
    <text evidence="9">Binds 1 [4Fe-4S] cluster per subunit.</text>
</comment>
<comment type="subcellular location">
    <subcellularLocation>
        <location evidence="9">Cytoplasm</location>
    </subcellularLocation>
</comment>
<evidence type="ECO:0000256" key="8">
    <source>
        <dbReference type="ARBA" id="ARBA00023014"/>
    </source>
</evidence>
<organism evidence="10 11">
    <name type="scientific">Geobacter benzoatilyticus</name>
    <dbReference type="NCBI Taxonomy" id="2815309"/>
    <lineage>
        <taxon>Bacteria</taxon>
        <taxon>Pseudomonadati</taxon>
        <taxon>Thermodesulfobacteriota</taxon>
        <taxon>Desulfuromonadia</taxon>
        <taxon>Geobacterales</taxon>
        <taxon>Geobacteraceae</taxon>
        <taxon>Geobacter</taxon>
    </lineage>
</organism>
<keyword evidence="6 9" id="KW-0479">Metal-binding</keyword>
<evidence type="ECO:0000256" key="1">
    <source>
        <dbReference type="ARBA" id="ARBA00005065"/>
    </source>
</evidence>
<comment type="function">
    <text evidence="9">Catalyzes the condensation of iminoaspartate with dihydroxyacetone phosphate to form quinolinate.</text>
</comment>
<feature type="binding site" evidence="9">
    <location>
        <position position="259"/>
    </location>
    <ligand>
        <name>[4Fe-4S] cluster</name>
        <dbReference type="ChEBI" id="CHEBI:49883"/>
    </ligand>
</feature>
<keyword evidence="3 9" id="KW-0004">4Fe-4S</keyword>
<comment type="similarity">
    <text evidence="9">Belongs to the quinolinate synthase family. Type 2 subfamily.</text>
</comment>
<dbReference type="EC" id="2.5.1.72" evidence="2 9"/>
<evidence type="ECO:0000256" key="2">
    <source>
        <dbReference type="ARBA" id="ARBA00012669"/>
    </source>
</evidence>
<keyword evidence="9" id="KW-0963">Cytoplasm</keyword>
<keyword evidence="8 9" id="KW-0411">Iron-sulfur</keyword>
<dbReference type="Proteomes" id="UP000663651">
    <property type="component" value="Chromosome"/>
</dbReference>
<dbReference type="NCBIfam" id="NF006879">
    <property type="entry name" value="PRK09375.1-4"/>
    <property type="match status" value="1"/>
</dbReference>
<accession>A0ABX7Q6T4</accession>
<feature type="binding site" evidence="9">
    <location>
        <position position="24"/>
    </location>
    <ligand>
        <name>iminosuccinate</name>
        <dbReference type="ChEBI" id="CHEBI:77875"/>
    </ligand>
</feature>